<keyword evidence="2" id="KW-0808">Transferase</keyword>
<proteinExistence type="predicted"/>
<feature type="domain" description="DUF4422" evidence="1">
    <location>
        <begin position="14"/>
        <end position="234"/>
    </location>
</feature>
<evidence type="ECO:0000259" key="1">
    <source>
        <dbReference type="Pfam" id="PF14393"/>
    </source>
</evidence>
<reference evidence="2 3" key="1">
    <citation type="journal article" date="2015" name="Genome Announc.">
        <title>Bifidobacterium pseudolongum Strain PV8-2, Isolated from a Stool Sample of an Anemic Kenyan Infant.</title>
        <authorList>
            <person name="Vazquez-Gutierrez P."/>
            <person name="Lacroix C."/>
            <person name="Chassard C."/>
            <person name="Klumpp J."/>
            <person name="Stevens M.J."/>
            <person name="Jans C."/>
        </authorList>
    </citation>
    <scope>NUCLEOTIDE SEQUENCE [LARGE SCALE GENOMIC DNA]</scope>
    <source>
        <strain evidence="2 3">PV8-2</strain>
    </source>
</reference>
<protein>
    <submittedName>
        <fullName evidence="2">Glycosyl transferase</fullName>
    </submittedName>
</protein>
<dbReference type="OrthoDB" id="3183633at2"/>
<dbReference type="Proteomes" id="UP000030636">
    <property type="component" value="Chromosome"/>
</dbReference>
<dbReference type="EMBL" id="CP007457">
    <property type="protein sequence ID" value="AIZ16788.1"/>
    <property type="molecule type" value="Genomic_DNA"/>
</dbReference>
<dbReference type="AlphaFoldDB" id="A0A0A7I947"/>
<dbReference type="KEGG" id="bpsp:AH67_07615"/>
<sequence length="272" mass="31985">MAYSSESSGKGITIGIAMHKPYPVPQGDIYLPIHVGAALHPDILTADQGDNTGDNISTLNPYFCELTALYWLWKNNTSDYKGLVHYRRYFATPSFLKRHAGNRYDRIIQRPELEQILASNPVVLPKKRHYFIETIYSHYAHTMYSDHLDIAQSVLQDMAPEYLDEWRELMGRRSAHIFNMMIMDREHFDAYCAWVFPILFEITTRLSPEQYDSFHARYPGRISEKLLNVWIMHNHIQFKELPTTFTEPVNWWKKGTSFLKAKFFKKRYTGSF</sequence>
<dbReference type="GO" id="GO:0016740">
    <property type="term" value="F:transferase activity"/>
    <property type="evidence" value="ECO:0007669"/>
    <property type="project" value="UniProtKB-KW"/>
</dbReference>
<dbReference type="InterPro" id="IPR025536">
    <property type="entry name" value="DUF4422"/>
</dbReference>
<dbReference type="STRING" id="1447715.AH67_07615"/>
<gene>
    <name evidence="2" type="ORF">AH67_07615</name>
</gene>
<evidence type="ECO:0000313" key="2">
    <source>
        <dbReference type="EMBL" id="AIZ16788.1"/>
    </source>
</evidence>
<dbReference type="Pfam" id="PF14393">
    <property type="entry name" value="DUF4422"/>
    <property type="match status" value="1"/>
</dbReference>
<dbReference type="RefSeq" id="WP_039172463.1">
    <property type="nucleotide sequence ID" value="NZ_CP007457.1"/>
</dbReference>
<name>A0A0A7I947_9BIFI</name>
<evidence type="ECO:0000313" key="3">
    <source>
        <dbReference type="Proteomes" id="UP000030636"/>
    </source>
</evidence>
<dbReference type="HOGENOM" id="CLU_065769_1_0_11"/>
<organism evidence="2 3">
    <name type="scientific">Bifidobacterium pseudolongum PV8-2</name>
    <dbReference type="NCBI Taxonomy" id="1447715"/>
    <lineage>
        <taxon>Bacteria</taxon>
        <taxon>Bacillati</taxon>
        <taxon>Actinomycetota</taxon>
        <taxon>Actinomycetes</taxon>
        <taxon>Bifidobacteriales</taxon>
        <taxon>Bifidobacteriaceae</taxon>
        <taxon>Bifidobacterium</taxon>
    </lineage>
</organism>
<keyword evidence="3" id="KW-1185">Reference proteome</keyword>
<accession>A0A0A7I947</accession>